<evidence type="ECO:0000256" key="1">
    <source>
        <dbReference type="SAM" id="MobiDB-lite"/>
    </source>
</evidence>
<feature type="region of interest" description="Disordered" evidence="1">
    <location>
        <begin position="304"/>
        <end position="341"/>
    </location>
</feature>
<feature type="compositionally biased region" description="Polar residues" evidence="1">
    <location>
        <begin position="614"/>
        <end position="626"/>
    </location>
</feature>
<dbReference type="Gene3D" id="1.25.40.420">
    <property type="match status" value="1"/>
</dbReference>
<protein>
    <recommendedName>
        <fullName evidence="4">BTB domain-containing protein</fullName>
    </recommendedName>
</protein>
<dbReference type="Proteomes" id="UP000594260">
    <property type="component" value="Unplaced"/>
</dbReference>
<evidence type="ECO:0008006" key="4">
    <source>
        <dbReference type="Google" id="ProtNLM"/>
    </source>
</evidence>
<feature type="region of interest" description="Disordered" evidence="1">
    <location>
        <begin position="603"/>
        <end position="634"/>
    </location>
</feature>
<dbReference type="InParanoid" id="A0A7M7KBN8"/>
<dbReference type="OrthoDB" id="6513958at2759"/>
<dbReference type="CDD" id="cd18186">
    <property type="entry name" value="BTB_POZ_ZBTB_KLHL-like"/>
    <property type="match status" value="1"/>
</dbReference>
<keyword evidence="3" id="KW-1185">Reference proteome</keyword>
<dbReference type="Gene3D" id="3.30.710.10">
    <property type="entry name" value="Potassium Channel Kv1.1, Chain A"/>
    <property type="match status" value="1"/>
</dbReference>
<reference evidence="2" key="1">
    <citation type="submission" date="2021-01" db="UniProtKB">
        <authorList>
            <consortium name="EnsemblMetazoa"/>
        </authorList>
    </citation>
    <scope>IDENTIFICATION</scope>
</reference>
<dbReference type="InterPro" id="IPR011333">
    <property type="entry name" value="SKP1/BTB/POZ_sf"/>
</dbReference>
<feature type="region of interest" description="Disordered" evidence="1">
    <location>
        <begin position="400"/>
        <end position="430"/>
    </location>
</feature>
<dbReference type="SUPFAM" id="SSF54695">
    <property type="entry name" value="POZ domain"/>
    <property type="match status" value="1"/>
</dbReference>
<sequence length="671" mass="76816">MDPRSSITVVRLKERQFLIPTEVLRRCCPALRRQLPSSNATITHLELSGIPEATFETLVYYFRTGRAPELNIQNVIDVFCTASDLGIRPLEKKCWKHVFKTMSRQEQSLLLLVESERGLHMTRDDTLRLMDVLVKNFRKTVNSAAFLQLSERQVRHLLTYPPLRNEHGINATYKAAMRWLHADCRARHGYVERLTSALGDTPDPSLTEKLTICPTIAREVSKLSLESPSPPSPKLVYGISAMNEAKVNVKQPESNIEAKPEFPAEPIVAETAPQSKAAETQLKSPFSHPKEKFLVRVDERPKKGRISRSIKETRASKRSSKEKISLRNSFQETSQEHDFGRPHAREKRIVGLVGGRTEPSPKASELQRVTKSRHQEYELNFRTPSRTARIPTYLKLTRGRSWQRKPDGEREIDSSLTNAEREPSKRRRSLDEARLKFKRDRENGRRILQTSGRRMHDDYYEWSTVGSRQRGVHYQHRTNTHGSKPYMHESEPYIHYSANSSDMAIPKFSRKSKSRRPSNQSATLKKVENFDLTEESAKQALRGGRYDQRHVAGSTADTKISEAKIFDKTAILKPKTKVRLKDKAGRKKIAYNITIKDNISQKSRRRSMKLPRTPNVSGAESYASTMRNKKSCRPVKVTQSFLRSGRHGRPSKPNPATVTGKRYKKGKCVIC</sequence>
<dbReference type="KEGG" id="vde:111249250"/>
<accession>A0A7M7KBN8</accession>
<proteinExistence type="predicted"/>
<feature type="compositionally biased region" description="Basic and acidic residues" evidence="1">
    <location>
        <begin position="404"/>
        <end position="430"/>
    </location>
</feature>
<evidence type="ECO:0000313" key="3">
    <source>
        <dbReference type="Proteomes" id="UP000594260"/>
    </source>
</evidence>
<dbReference type="GeneID" id="111249250"/>
<organism evidence="2 3">
    <name type="scientific">Varroa destructor</name>
    <name type="common">Honeybee mite</name>
    <dbReference type="NCBI Taxonomy" id="109461"/>
    <lineage>
        <taxon>Eukaryota</taxon>
        <taxon>Metazoa</taxon>
        <taxon>Ecdysozoa</taxon>
        <taxon>Arthropoda</taxon>
        <taxon>Chelicerata</taxon>
        <taxon>Arachnida</taxon>
        <taxon>Acari</taxon>
        <taxon>Parasitiformes</taxon>
        <taxon>Mesostigmata</taxon>
        <taxon>Gamasina</taxon>
        <taxon>Dermanyssoidea</taxon>
        <taxon>Varroidae</taxon>
        <taxon>Varroa</taxon>
    </lineage>
</organism>
<name>A0A7M7KBN8_VARDE</name>
<dbReference type="RefSeq" id="XP_022658594.1">
    <property type="nucleotide sequence ID" value="XM_022802859.1"/>
</dbReference>
<evidence type="ECO:0000313" key="2">
    <source>
        <dbReference type="EnsemblMetazoa" id="XP_022658594"/>
    </source>
</evidence>
<dbReference type="EnsemblMetazoa" id="XM_022802859">
    <property type="protein sequence ID" value="XP_022658594"/>
    <property type="gene ID" value="LOC111249250"/>
</dbReference>
<dbReference type="PANTHER" id="PTHR24410:SF23">
    <property type="entry name" value="BTB DOMAIN-CONTAINING PROTEIN-RELATED"/>
    <property type="match status" value="1"/>
</dbReference>
<dbReference type="AlphaFoldDB" id="A0A7M7KBN8"/>
<feature type="compositionally biased region" description="Basic and acidic residues" evidence="1">
    <location>
        <begin position="309"/>
        <end position="325"/>
    </location>
</feature>
<dbReference type="PANTHER" id="PTHR24410">
    <property type="entry name" value="HL07962P-RELATED"/>
    <property type="match status" value="1"/>
</dbReference>
<dbReference type="InterPro" id="IPR051481">
    <property type="entry name" value="BTB-POZ/Galectin-3-binding"/>
</dbReference>